<dbReference type="EMBL" id="JBGBPQ010000015">
    <property type="protein sequence ID" value="KAL1510200.1"/>
    <property type="molecule type" value="Genomic_DNA"/>
</dbReference>
<dbReference type="InterPro" id="IPR015943">
    <property type="entry name" value="WD40/YVTN_repeat-like_dom_sf"/>
</dbReference>
<dbReference type="PROSITE" id="PS50294">
    <property type="entry name" value="WD_REPEATS_REGION"/>
    <property type="match status" value="1"/>
</dbReference>
<dbReference type="AlphaFoldDB" id="A0AB34J0Y2"/>
<dbReference type="Proteomes" id="UP001515480">
    <property type="component" value="Unassembled WGS sequence"/>
</dbReference>
<feature type="transmembrane region" description="Helical" evidence="3">
    <location>
        <begin position="62"/>
        <end position="80"/>
    </location>
</feature>
<feature type="repeat" description="WD" evidence="1">
    <location>
        <begin position="703"/>
        <end position="734"/>
    </location>
</feature>
<sequence>MQASHPTGPSPFASLFNADATSLLGLAFVSAVAIGAVLACCPSRRKKRPPRPRAAKPRRLRVVALLIAGAAALYLLAPHLRTLASDKLLYSWDAALQHPHVKLASEHASSALETSQAAIAAAAAAVAEQGRWARDHPRVHEAAAYGKEAMGQAATAVAESWRWARDHPRIHEAAAYGKEAMGQAATSVAESWRWAVNHPRVHETAAYGKEAMGNGTAAMAEWWRGVTEHPRVQEAVAYAKEAMGPVATSVAEGWRWAIAHPRVQAAAVYAKEAMGQVATSVAEGWETVCAHPRVGAAIGRARDLANHSSVRRVLSHPQVEKALGHPLLWPAVNTAAAVAVVLLLRCSCKRGGKRKKAARPPPNKGGGEGKARQHKVGKPQKKGGEGRLRGVGEAELREEPPPPSAWDAARPFLLPFFAVRAVVRAVGSLFKGTEANPPLKARKMAKRAKDGSVYEEEETHGEAATHGQTHGQMHGVHLKKKAKEPAFHHPRLLSTLKGCSEPIASAAISQDGTIAAAVAADDRMLRVFTGLQQSGTPLPPPLLANLPLDNGSALSISANGRNIIVALEASRRLLAYAITPPNAKGKAGLTLKKEFPPKGGAHTDVVCAALLAPNSKFIVTAGSGEDLSVKLWSLQGDLIATATNKQLIQYGASISADSKFIAVAADSALPSRSVSPRHGQVTLFEVHYDVKGNPYKLTQAMCVGGHTRGISAVSFASDCVHLALASRDKEWSVWRTDVRYDLQAQPEEHARGAVPAGHLECIALSPFATRLVGGAGSEIFLFNVAAAARGKKACLLERIESGHGRVRTLSYSSDGMQALSGGEDGKLRLWRLEDQEQKSGTL</sequence>
<dbReference type="PROSITE" id="PS50082">
    <property type="entry name" value="WD_REPEATS_2"/>
    <property type="match status" value="2"/>
</dbReference>
<keyword evidence="3" id="KW-0472">Membrane</keyword>
<keyword evidence="5" id="KW-1185">Reference proteome</keyword>
<evidence type="ECO:0000256" key="1">
    <source>
        <dbReference type="PROSITE-ProRule" id="PRU00221"/>
    </source>
</evidence>
<feature type="region of interest" description="Disordered" evidence="2">
    <location>
        <begin position="456"/>
        <end position="479"/>
    </location>
</feature>
<keyword evidence="3" id="KW-0812">Transmembrane</keyword>
<dbReference type="PANTHER" id="PTHR44321:SF1">
    <property type="entry name" value="TRANSDUCIN BETA-LIKE PROTEIN 2"/>
    <property type="match status" value="1"/>
</dbReference>
<evidence type="ECO:0000313" key="4">
    <source>
        <dbReference type="EMBL" id="KAL1510200.1"/>
    </source>
</evidence>
<dbReference type="Gene3D" id="2.130.10.10">
    <property type="entry name" value="YVTN repeat-like/Quinoprotein amine dehydrogenase"/>
    <property type="match status" value="2"/>
</dbReference>
<keyword evidence="3" id="KW-1133">Transmembrane helix</keyword>
<name>A0AB34J0Y2_PRYPA</name>
<dbReference type="GO" id="GO:0005783">
    <property type="term" value="C:endoplasmic reticulum"/>
    <property type="evidence" value="ECO:0007669"/>
    <property type="project" value="TreeGrafter"/>
</dbReference>
<feature type="region of interest" description="Disordered" evidence="2">
    <location>
        <begin position="352"/>
        <end position="403"/>
    </location>
</feature>
<feature type="repeat" description="WD" evidence="1">
    <location>
        <begin position="799"/>
        <end position="840"/>
    </location>
</feature>
<accession>A0AB34J0Y2</accession>
<dbReference type="GO" id="GO:0030968">
    <property type="term" value="P:endoplasmic reticulum unfolded protein response"/>
    <property type="evidence" value="ECO:0007669"/>
    <property type="project" value="TreeGrafter"/>
</dbReference>
<organism evidence="4 5">
    <name type="scientific">Prymnesium parvum</name>
    <name type="common">Toxic golden alga</name>
    <dbReference type="NCBI Taxonomy" id="97485"/>
    <lineage>
        <taxon>Eukaryota</taxon>
        <taxon>Haptista</taxon>
        <taxon>Haptophyta</taxon>
        <taxon>Prymnesiophyceae</taxon>
        <taxon>Prymnesiales</taxon>
        <taxon>Prymnesiaceae</taxon>
        <taxon>Prymnesium</taxon>
    </lineage>
</organism>
<dbReference type="PANTHER" id="PTHR44321">
    <property type="entry name" value="TRANSDUCIN BETA-LIKE PROTEIN 2"/>
    <property type="match status" value="1"/>
</dbReference>
<dbReference type="SMART" id="SM00320">
    <property type="entry name" value="WD40"/>
    <property type="match status" value="4"/>
</dbReference>
<proteinExistence type="predicted"/>
<reference evidence="4 5" key="1">
    <citation type="journal article" date="2024" name="Science">
        <title>Giant polyketide synthase enzymes in the biosynthesis of giant marine polyether toxins.</title>
        <authorList>
            <person name="Fallon T.R."/>
            <person name="Shende V.V."/>
            <person name="Wierzbicki I.H."/>
            <person name="Pendleton A.L."/>
            <person name="Watervoot N.F."/>
            <person name="Auber R.P."/>
            <person name="Gonzalez D.J."/>
            <person name="Wisecaver J.H."/>
            <person name="Moore B.S."/>
        </authorList>
    </citation>
    <scope>NUCLEOTIDE SEQUENCE [LARGE SCALE GENOMIC DNA]</scope>
    <source>
        <strain evidence="4 5">12B1</strain>
    </source>
</reference>
<feature type="transmembrane region" description="Helical" evidence="3">
    <location>
        <begin position="20"/>
        <end position="41"/>
    </location>
</feature>
<dbReference type="InterPro" id="IPR036322">
    <property type="entry name" value="WD40_repeat_dom_sf"/>
</dbReference>
<comment type="caution">
    <text evidence="4">The sequence shown here is derived from an EMBL/GenBank/DDBJ whole genome shotgun (WGS) entry which is preliminary data.</text>
</comment>
<gene>
    <name evidence="4" type="ORF">AB1Y20_006530</name>
</gene>
<dbReference type="Pfam" id="PF00400">
    <property type="entry name" value="WD40"/>
    <property type="match status" value="4"/>
</dbReference>
<evidence type="ECO:0000313" key="5">
    <source>
        <dbReference type="Proteomes" id="UP001515480"/>
    </source>
</evidence>
<keyword evidence="1" id="KW-0853">WD repeat</keyword>
<evidence type="ECO:0000256" key="2">
    <source>
        <dbReference type="SAM" id="MobiDB-lite"/>
    </source>
</evidence>
<feature type="compositionally biased region" description="Basic residues" evidence="2">
    <location>
        <begin position="372"/>
        <end position="381"/>
    </location>
</feature>
<protein>
    <submittedName>
        <fullName evidence="4">Uncharacterized protein</fullName>
    </submittedName>
</protein>
<evidence type="ECO:0000256" key="3">
    <source>
        <dbReference type="SAM" id="Phobius"/>
    </source>
</evidence>
<feature type="compositionally biased region" description="Basic and acidic residues" evidence="2">
    <location>
        <begin position="382"/>
        <end position="400"/>
    </location>
</feature>
<dbReference type="InterPro" id="IPR001680">
    <property type="entry name" value="WD40_rpt"/>
</dbReference>
<dbReference type="InterPro" id="IPR042410">
    <property type="entry name" value="WBSCR13"/>
</dbReference>
<dbReference type="SUPFAM" id="SSF50978">
    <property type="entry name" value="WD40 repeat-like"/>
    <property type="match status" value="1"/>
</dbReference>